<protein>
    <submittedName>
        <fullName evidence="2">Uncharacterized protein</fullName>
    </submittedName>
</protein>
<evidence type="ECO:0000256" key="1">
    <source>
        <dbReference type="SAM" id="MobiDB-lite"/>
    </source>
</evidence>
<reference evidence="2 3" key="1">
    <citation type="submission" date="2017-09" db="EMBL/GenBank/DDBJ databases">
        <title>Depth-based differentiation of microbial function through sediment-hosted aquifers and enrichment of novel symbionts in the deep terrestrial subsurface.</title>
        <authorList>
            <person name="Probst A.J."/>
            <person name="Ladd B."/>
            <person name="Jarett J.K."/>
            <person name="Geller-Mcgrath D.E."/>
            <person name="Sieber C.M."/>
            <person name="Emerson J.B."/>
            <person name="Anantharaman K."/>
            <person name="Thomas B.C."/>
            <person name="Malmstrom R."/>
            <person name="Stieglmeier M."/>
            <person name="Klingl A."/>
            <person name="Woyke T."/>
            <person name="Ryan C.M."/>
            <person name="Banfield J.F."/>
        </authorList>
    </citation>
    <scope>NUCLEOTIDE SEQUENCE [LARGE SCALE GENOMIC DNA]</scope>
    <source>
        <strain evidence="2">CG11_big_fil_rev_8_21_14_0_20_37_11</strain>
    </source>
</reference>
<organism evidence="2 3">
    <name type="scientific">Candidatus Gottesmanbacteria bacterium CG11_big_fil_rev_8_21_14_0_20_37_11</name>
    <dbReference type="NCBI Taxonomy" id="1974575"/>
    <lineage>
        <taxon>Bacteria</taxon>
        <taxon>Candidatus Gottesmaniibacteriota</taxon>
    </lineage>
</organism>
<comment type="caution">
    <text evidence="2">The sequence shown here is derived from an EMBL/GenBank/DDBJ whole genome shotgun (WGS) entry which is preliminary data.</text>
</comment>
<name>A0A2H0NIJ3_9BACT</name>
<proteinExistence type="predicted"/>
<feature type="region of interest" description="Disordered" evidence="1">
    <location>
        <begin position="184"/>
        <end position="205"/>
    </location>
</feature>
<feature type="compositionally biased region" description="Low complexity" evidence="1">
    <location>
        <begin position="184"/>
        <end position="193"/>
    </location>
</feature>
<evidence type="ECO:0000313" key="3">
    <source>
        <dbReference type="Proteomes" id="UP000230707"/>
    </source>
</evidence>
<gene>
    <name evidence="2" type="ORF">COV53_01635</name>
</gene>
<dbReference type="AlphaFoldDB" id="A0A2H0NIJ3"/>
<sequence length="205" mass="22435">MKSSTFKFSIFLSGVLVLFLLLTNEVIATAPEVHGRVLRQDTNAPIPDVWVRWSDLEPPARSQNEHGVRFTKTNTNGEFTFCSWQKSATCADVASCNNNVMIDTDWNSSNESRLAQTSDGYCSSGFGCSENSHKFTAVVPAGWLGLFTTVSGYDLHIDQMNNVEQPVDIGIFYYVPPTPTATPTITPTATPMPTLTPSPTPICGY</sequence>
<dbReference type="SUPFAM" id="SSF49464">
    <property type="entry name" value="Carboxypeptidase regulatory domain-like"/>
    <property type="match status" value="1"/>
</dbReference>
<accession>A0A2H0NIJ3</accession>
<evidence type="ECO:0000313" key="2">
    <source>
        <dbReference type="EMBL" id="PIR08703.1"/>
    </source>
</evidence>
<feature type="compositionally biased region" description="Pro residues" evidence="1">
    <location>
        <begin position="194"/>
        <end position="205"/>
    </location>
</feature>
<dbReference type="EMBL" id="PCWS01000035">
    <property type="protein sequence ID" value="PIR08703.1"/>
    <property type="molecule type" value="Genomic_DNA"/>
</dbReference>
<dbReference type="InterPro" id="IPR008969">
    <property type="entry name" value="CarboxyPept-like_regulatory"/>
</dbReference>
<dbReference type="Proteomes" id="UP000230707">
    <property type="component" value="Unassembled WGS sequence"/>
</dbReference>